<feature type="transmembrane region" description="Helical" evidence="5">
    <location>
        <begin position="280"/>
        <end position="299"/>
    </location>
</feature>
<dbReference type="Gene3D" id="1.20.120.1760">
    <property type="match status" value="1"/>
</dbReference>
<dbReference type="OrthoDB" id="196717at2759"/>
<dbReference type="GO" id="GO:0016020">
    <property type="term" value="C:membrane"/>
    <property type="evidence" value="ECO:0007669"/>
    <property type="project" value="UniProtKB-SubCell"/>
</dbReference>
<evidence type="ECO:0000256" key="6">
    <source>
        <dbReference type="SAM" id="SignalP"/>
    </source>
</evidence>
<evidence type="ECO:0000256" key="5">
    <source>
        <dbReference type="SAM" id="Phobius"/>
    </source>
</evidence>
<dbReference type="AlphaFoldDB" id="A0A8H5D335"/>
<organism evidence="7 8">
    <name type="scientific">Leucocoprinus leucothites</name>
    <dbReference type="NCBI Taxonomy" id="201217"/>
    <lineage>
        <taxon>Eukaryota</taxon>
        <taxon>Fungi</taxon>
        <taxon>Dikarya</taxon>
        <taxon>Basidiomycota</taxon>
        <taxon>Agaricomycotina</taxon>
        <taxon>Agaricomycetes</taxon>
        <taxon>Agaricomycetidae</taxon>
        <taxon>Agaricales</taxon>
        <taxon>Agaricineae</taxon>
        <taxon>Agaricaceae</taxon>
        <taxon>Leucocoprinus</taxon>
    </lineage>
</organism>
<feature type="chain" id="PRO_5034654753" evidence="6">
    <location>
        <begin position="21"/>
        <end position="518"/>
    </location>
</feature>
<comment type="caution">
    <text evidence="7">The sequence shown here is derived from an EMBL/GenBank/DDBJ whole genome shotgun (WGS) entry which is preliminary data.</text>
</comment>
<dbReference type="PANTHER" id="PTHR10414">
    <property type="entry name" value="ETHANOLAMINEPHOSPHOTRANSFERASE"/>
    <property type="match status" value="1"/>
</dbReference>
<dbReference type="InterPro" id="IPR000675">
    <property type="entry name" value="Cutinase/axe"/>
</dbReference>
<keyword evidence="3" id="KW-0378">Hydrolase</keyword>
<dbReference type="EMBL" id="JAACJO010000011">
    <property type="protein sequence ID" value="KAF5352772.1"/>
    <property type="molecule type" value="Genomic_DNA"/>
</dbReference>
<feature type="transmembrane region" description="Helical" evidence="5">
    <location>
        <begin position="391"/>
        <end position="411"/>
    </location>
</feature>
<keyword evidence="4 5" id="KW-0472">Membrane</keyword>
<dbReference type="Proteomes" id="UP000559027">
    <property type="component" value="Unassembled WGS sequence"/>
</dbReference>
<keyword evidence="5" id="KW-1133">Transmembrane helix</keyword>
<dbReference type="SMART" id="SM01110">
    <property type="entry name" value="Cutinase"/>
    <property type="match status" value="1"/>
</dbReference>
<comment type="subcellular location">
    <subcellularLocation>
        <location evidence="1">Membrane</location>
    </subcellularLocation>
</comment>
<feature type="signal peptide" evidence="6">
    <location>
        <begin position="1"/>
        <end position="20"/>
    </location>
</feature>
<dbReference type="InterPro" id="IPR043130">
    <property type="entry name" value="CDP-OH_PTrfase_TM_dom"/>
</dbReference>
<dbReference type="SUPFAM" id="SSF53474">
    <property type="entry name" value="alpha/beta-Hydrolases"/>
    <property type="match status" value="1"/>
</dbReference>
<dbReference type="InterPro" id="IPR014472">
    <property type="entry name" value="CHOPT"/>
</dbReference>
<evidence type="ECO:0000256" key="3">
    <source>
        <dbReference type="ARBA" id="ARBA00022801"/>
    </source>
</evidence>
<evidence type="ECO:0000313" key="8">
    <source>
        <dbReference type="Proteomes" id="UP000559027"/>
    </source>
</evidence>
<name>A0A8H5D335_9AGAR</name>
<feature type="transmembrane region" description="Helical" evidence="5">
    <location>
        <begin position="366"/>
        <end position="385"/>
    </location>
</feature>
<feature type="transmembrane region" description="Helical" evidence="5">
    <location>
        <begin position="467"/>
        <end position="488"/>
    </location>
</feature>
<dbReference type="Pfam" id="PF01083">
    <property type="entry name" value="Cutinase"/>
    <property type="match status" value="1"/>
</dbReference>
<accession>A0A8H5D335</accession>
<keyword evidence="8" id="KW-1185">Reference proteome</keyword>
<keyword evidence="6" id="KW-0732">Signal</keyword>
<dbReference type="GO" id="GO:0008610">
    <property type="term" value="P:lipid biosynthetic process"/>
    <property type="evidence" value="ECO:0007669"/>
    <property type="project" value="UniProtKB-ARBA"/>
</dbReference>
<dbReference type="GO" id="GO:0052689">
    <property type="term" value="F:carboxylic ester hydrolase activity"/>
    <property type="evidence" value="ECO:0007669"/>
    <property type="project" value="UniProtKB-ARBA"/>
</dbReference>
<evidence type="ECO:0000256" key="4">
    <source>
        <dbReference type="ARBA" id="ARBA00023136"/>
    </source>
</evidence>
<sequence length="518" mass="56491">MFPKAFIALILTASALSVGAVPAPTSPCADVHIIAARASTEAPGAGIIDALVSQVQQESSQTVSTVAVDYPATLTDYANSSAQGTAATKTLLNNQAAACPNQKIVLVGYSQGAHVIGDTVAGGGGVAGLGAATPPVAASVANRVNAIIQMGDPRHVPRQSFDVGTSLRNGLFPRLQMLLNFSTLLYYDPLYLTEKDATDGRPHELPQWIYFTWAAGLFLYQSLDAIDGKQARRTGMAGPLGEMFDHASEIFTLANFYLTTWEEYHTGVLFLGYFSGPVEGILMIVGIYMITGFCGTLFWETRIWTFLGLEEVYPFNQVPNLPLNESFMCFAALGLGINIFHAYLNVQASRADPAAIRPHTKDTNPLNLLLPFLLPVGIQVAWLSHPTFNHSAIVHSALFVPFLCAWGLQFAHQVGRMILAHVTLGSERFPRWDWVWAWSVIGAVDANLPRLFGRAPIIQTNTLNTAIFVWLTLLVSLITYGRFVYLVINDITEFMGIACLVVRKKDEHGHWVHPEKSS</sequence>
<comment type="similarity">
    <text evidence="2">Belongs to the CDP-alcohol phosphatidyltransferase class-I family.</text>
</comment>
<dbReference type="Gene3D" id="3.40.50.1820">
    <property type="entry name" value="alpha/beta hydrolase"/>
    <property type="match status" value="1"/>
</dbReference>
<keyword evidence="5" id="KW-0812">Transmembrane</keyword>
<dbReference type="PANTHER" id="PTHR10414:SF37">
    <property type="entry name" value="BB IN A BOXCAR, ISOFORM C"/>
    <property type="match status" value="1"/>
</dbReference>
<protein>
    <submittedName>
        <fullName evidence="7">Uncharacterized protein</fullName>
    </submittedName>
</protein>
<proteinExistence type="inferred from homology"/>
<evidence type="ECO:0000313" key="7">
    <source>
        <dbReference type="EMBL" id="KAF5352772.1"/>
    </source>
</evidence>
<gene>
    <name evidence="7" type="ORF">D9756_006269</name>
</gene>
<evidence type="ECO:0000256" key="2">
    <source>
        <dbReference type="ARBA" id="ARBA00010441"/>
    </source>
</evidence>
<reference evidence="7 8" key="1">
    <citation type="journal article" date="2020" name="ISME J.">
        <title>Uncovering the hidden diversity of litter-decomposition mechanisms in mushroom-forming fungi.</title>
        <authorList>
            <person name="Floudas D."/>
            <person name="Bentzer J."/>
            <person name="Ahren D."/>
            <person name="Johansson T."/>
            <person name="Persson P."/>
            <person name="Tunlid A."/>
        </authorList>
    </citation>
    <scope>NUCLEOTIDE SEQUENCE [LARGE SCALE GENOMIC DNA]</scope>
    <source>
        <strain evidence="7 8">CBS 146.42</strain>
    </source>
</reference>
<evidence type="ECO:0000256" key="1">
    <source>
        <dbReference type="ARBA" id="ARBA00004370"/>
    </source>
</evidence>
<dbReference type="InterPro" id="IPR029058">
    <property type="entry name" value="AB_hydrolase_fold"/>
</dbReference>